<keyword evidence="2" id="KW-1133">Transmembrane helix</keyword>
<feature type="region of interest" description="Disordered" evidence="1">
    <location>
        <begin position="1"/>
        <end position="23"/>
    </location>
</feature>
<gene>
    <name evidence="3" type="ORF">DERP_007838</name>
</gene>
<sequence length="65" mass="7105">MVFQLATKNESQSSPGGDSLPTAEQIRNESKKKLMHNIFYFGFIVAGLRFAASILNDGSSIVKIT</sequence>
<feature type="compositionally biased region" description="Polar residues" evidence="1">
    <location>
        <begin position="1"/>
        <end position="16"/>
    </location>
</feature>
<protein>
    <submittedName>
        <fullName evidence="3">Uncharacterized protein</fullName>
    </submittedName>
</protein>
<reference evidence="3 4" key="1">
    <citation type="journal article" date="2018" name="J. Allergy Clin. Immunol.">
        <title>High-quality assembly of Dermatophagoides pteronyssinus genome and transcriptome reveals a wide range of novel allergens.</title>
        <authorList>
            <person name="Liu X.Y."/>
            <person name="Yang K.Y."/>
            <person name="Wang M.Q."/>
            <person name="Kwok J.S."/>
            <person name="Zeng X."/>
            <person name="Yang Z."/>
            <person name="Xiao X.J."/>
            <person name="Lau C.P."/>
            <person name="Li Y."/>
            <person name="Huang Z.M."/>
            <person name="Ba J.G."/>
            <person name="Yim A.K."/>
            <person name="Ouyang C.Y."/>
            <person name="Ngai S.M."/>
            <person name="Chan T.F."/>
            <person name="Leung E.L."/>
            <person name="Liu L."/>
            <person name="Liu Z.G."/>
            <person name="Tsui S.K."/>
        </authorList>
    </citation>
    <scope>NUCLEOTIDE SEQUENCE [LARGE SCALE GENOMIC DNA]</scope>
    <source>
        <strain evidence="3">Derp</strain>
    </source>
</reference>
<feature type="transmembrane region" description="Helical" evidence="2">
    <location>
        <begin position="37"/>
        <end position="55"/>
    </location>
</feature>
<evidence type="ECO:0000313" key="3">
    <source>
        <dbReference type="EMBL" id="KAH9413362.1"/>
    </source>
</evidence>
<keyword evidence="4" id="KW-1185">Reference proteome</keyword>
<evidence type="ECO:0000256" key="1">
    <source>
        <dbReference type="SAM" id="MobiDB-lite"/>
    </source>
</evidence>
<proteinExistence type="predicted"/>
<dbReference type="Proteomes" id="UP000887458">
    <property type="component" value="Unassembled WGS sequence"/>
</dbReference>
<organism evidence="3 4">
    <name type="scientific">Dermatophagoides pteronyssinus</name>
    <name type="common">European house dust mite</name>
    <dbReference type="NCBI Taxonomy" id="6956"/>
    <lineage>
        <taxon>Eukaryota</taxon>
        <taxon>Metazoa</taxon>
        <taxon>Ecdysozoa</taxon>
        <taxon>Arthropoda</taxon>
        <taxon>Chelicerata</taxon>
        <taxon>Arachnida</taxon>
        <taxon>Acari</taxon>
        <taxon>Acariformes</taxon>
        <taxon>Sarcoptiformes</taxon>
        <taxon>Astigmata</taxon>
        <taxon>Psoroptidia</taxon>
        <taxon>Analgoidea</taxon>
        <taxon>Pyroglyphidae</taxon>
        <taxon>Dermatophagoidinae</taxon>
        <taxon>Dermatophagoides</taxon>
    </lineage>
</organism>
<dbReference type="EMBL" id="NJHN03000121">
    <property type="protein sequence ID" value="KAH9413362.1"/>
    <property type="molecule type" value="Genomic_DNA"/>
</dbReference>
<reference evidence="3 4" key="2">
    <citation type="journal article" date="2022" name="Mol. Biol. Evol.">
        <title>Comparative Genomics Reveals Insights into the Divergent Evolution of Astigmatic Mites and Household Pest Adaptations.</title>
        <authorList>
            <person name="Xiong Q."/>
            <person name="Wan A.T."/>
            <person name="Liu X."/>
            <person name="Fung C.S."/>
            <person name="Xiao X."/>
            <person name="Malainual N."/>
            <person name="Hou J."/>
            <person name="Wang L."/>
            <person name="Wang M."/>
            <person name="Yang K.Y."/>
            <person name="Cui Y."/>
            <person name="Leung E.L."/>
            <person name="Nong W."/>
            <person name="Shin S.K."/>
            <person name="Au S.W."/>
            <person name="Jeong K.Y."/>
            <person name="Chew F.T."/>
            <person name="Hui J.H."/>
            <person name="Leung T.F."/>
            <person name="Tungtrongchitr A."/>
            <person name="Zhong N."/>
            <person name="Liu Z."/>
            <person name="Tsui S.K."/>
        </authorList>
    </citation>
    <scope>NUCLEOTIDE SEQUENCE [LARGE SCALE GENOMIC DNA]</scope>
    <source>
        <strain evidence="3">Derp</strain>
    </source>
</reference>
<name>A0ABQ8ISR0_DERPT</name>
<comment type="caution">
    <text evidence="3">The sequence shown here is derived from an EMBL/GenBank/DDBJ whole genome shotgun (WGS) entry which is preliminary data.</text>
</comment>
<evidence type="ECO:0000313" key="4">
    <source>
        <dbReference type="Proteomes" id="UP000887458"/>
    </source>
</evidence>
<keyword evidence="2" id="KW-0472">Membrane</keyword>
<evidence type="ECO:0000256" key="2">
    <source>
        <dbReference type="SAM" id="Phobius"/>
    </source>
</evidence>
<keyword evidence="2" id="KW-0812">Transmembrane</keyword>
<accession>A0ABQ8ISR0</accession>